<dbReference type="GO" id="GO:0016787">
    <property type="term" value="F:hydrolase activity"/>
    <property type="evidence" value="ECO:0007669"/>
    <property type="project" value="UniProtKB-KW"/>
</dbReference>
<comment type="caution">
    <text evidence="5">The sequence shown here is derived from an EMBL/GenBank/DDBJ whole genome shotgun (WGS) entry which is preliminary data.</text>
</comment>
<evidence type="ECO:0000313" key="6">
    <source>
        <dbReference type="Proteomes" id="UP000180254"/>
    </source>
</evidence>
<keyword evidence="6" id="KW-1185">Reference proteome</keyword>
<proteinExistence type="inferred from homology"/>
<dbReference type="InterPro" id="IPR037038">
    <property type="entry name" value="HepT-like_sf"/>
</dbReference>
<evidence type="ECO:0000313" key="5">
    <source>
        <dbReference type="EMBL" id="OHW61856.1"/>
    </source>
</evidence>
<dbReference type="AlphaFoldDB" id="A0A1S1V595"/>
<dbReference type="Proteomes" id="UP000180254">
    <property type="component" value="Unassembled WGS sequence"/>
</dbReference>
<dbReference type="PANTHER" id="PTHR33397">
    <property type="entry name" value="UPF0331 PROTEIN YUTE"/>
    <property type="match status" value="1"/>
</dbReference>
<keyword evidence="1" id="KW-1277">Toxin-antitoxin system</keyword>
<evidence type="ECO:0000256" key="2">
    <source>
        <dbReference type="ARBA" id="ARBA00022722"/>
    </source>
</evidence>
<dbReference type="Gene3D" id="1.20.120.580">
    <property type="entry name" value="bsu32300-like"/>
    <property type="match status" value="1"/>
</dbReference>
<dbReference type="GO" id="GO:0004540">
    <property type="term" value="F:RNA nuclease activity"/>
    <property type="evidence" value="ECO:0007669"/>
    <property type="project" value="InterPro"/>
</dbReference>
<keyword evidence="3" id="KW-0378">Hydrolase</keyword>
<dbReference type="InterPro" id="IPR008201">
    <property type="entry name" value="HepT-like"/>
</dbReference>
<gene>
    <name evidence="5" type="ORF">EUAN_16190</name>
</gene>
<evidence type="ECO:0000256" key="4">
    <source>
        <dbReference type="ARBA" id="ARBA00024207"/>
    </source>
</evidence>
<dbReference type="STRING" id="39480.EUAN_16190"/>
<dbReference type="EMBL" id="MKIE01000006">
    <property type="protein sequence ID" value="OHW61856.1"/>
    <property type="molecule type" value="Genomic_DNA"/>
</dbReference>
<organism evidence="5 6">
    <name type="scientific">Andreesenia angusta</name>
    <dbReference type="NCBI Taxonomy" id="39480"/>
    <lineage>
        <taxon>Bacteria</taxon>
        <taxon>Bacillati</taxon>
        <taxon>Bacillota</taxon>
        <taxon>Tissierellia</taxon>
        <taxon>Tissierellales</taxon>
        <taxon>Gottschalkiaceae</taxon>
        <taxon>Andreesenia</taxon>
    </lineage>
</organism>
<reference evidence="5 6" key="1">
    <citation type="submission" date="2016-09" db="EMBL/GenBank/DDBJ databases">
        <title>Genome sequence of Eubacterium angustum.</title>
        <authorList>
            <person name="Poehlein A."/>
            <person name="Daniel R."/>
        </authorList>
    </citation>
    <scope>NUCLEOTIDE SEQUENCE [LARGE SCALE GENOMIC DNA]</scope>
    <source>
        <strain evidence="5 6">DSM 1989</strain>
    </source>
</reference>
<name>A0A1S1V595_9FIRM</name>
<evidence type="ECO:0008006" key="7">
    <source>
        <dbReference type="Google" id="ProtNLM"/>
    </source>
</evidence>
<sequence>MVYCIERVVRLIDRGMIFNKVGTIERCLERARDVYDGNPDNLKDNTKQDSIIMNIQRALVAVQDISMHIVVTQKLGIPQNSRDAIEALEEVGIIDGDMLKKLKAMIGFRNIAVHSYQKLNMEILRGVIENNLCDFEEFTDRIMKYIRR</sequence>
<protein>
    <recommendedName>
        <fullName evidence="7">DUF86 domain-containing protein</fullName>
    </recommendedName>
</protein>
<dbReference type="PANTHER" id="PTHR33397:SF3">
    <property type="entry name" value="MRNA NUCLEASE HEPT"/>
    <property type="match status" value="1"/>
</dbReference>
<comment type="similarity">
    <text evidence="4">Belongs to the HepT RNase toxin family.</text>
</comment>
<dbReference type="NCBIfam" id="NF047751">
    <property type="entry name" value="HepT_toxin"/>
    <property type="match status" value="1"/>
</dbReference>
<dbReference type="GO" id="GO:0110001">
    <property type="term" value="C:toxin-antitoxin complex"/>
    <property type="evidence" value="ECO:0007669"/>
    <property type="project" value="InterPro"/>
</dbReference>
<dbReference type="InterPro" id="IPR052379">
    <property type="entry name" value="Type_VII_TA_RNase"/>
</dbReference>
<evidence type="ECO:0000256" key="1">
    <source>
        <dbReference type="ARBA" id="ARBA00022649"/>
    </source>
</evidence>
<keyword evidence="2" id="KW-0540">Nuclease</keyword>
<accession>A0A1S1V595</accession>
<dbReference type="Pfam" id="PF01934">
    <property type="entry name" value="HepT-like"/>
    <property type="match status" value="1"/>
</dbReference>
<evidence type="ECO:0000256" key="3">
    <source>
        <dbReference type="ARBA" id="ARBA00022801"/>
    </source>
</evidence>